<dbReference type="Gene3D" id="3.30.2020.10">
    <property type="entry name" value="NE0471-like N-terminal domain"/>
    <property type="match status" value="1"/>
</dbReference>
<evidence type="ECO:0008006" key="2">
    <source>
        <dbReference type="Google" id="ProtNLM"/>
    </source>
</evidence>
<accession>A0A645BF26</accession>
<dbReference type="AlphaFoldDB" id="A0A645BF26"/>
<dbReference type="EMBL" id="VSSQ01019746">
    <property type="protein sequence ID" value="MPM64049.1"/>
    <property type="molecule type" value="Genomic_DNA"/>
</dbReference>
<comment type="caution">
    <text evidence="1">The sequence shown here is derived from an EMBL/GenBank/DDBJ whole genome shotgun (WGS) entry which is preliminary data.</text>
</comment>
<proteinExistence type="predicted"/>
<dbReference type="SUPFAM" id="SSF143880">
    <property type="entry name" value="NE0471 N-terminal domain-like"/>
    <property type="match status" value="1"/>
</dbReference>
<sequence length="76" mass="8416">MVQIKSVVPLDGHRIEVDLENGNSLTVDFTGRLGTVRFGVLADPELFRRAKTDGTIVKWDNKAEISAGELFMLAQK</sequence>
<organism evidence="1">
    <name type="scientific">bioreactor metagenome</name>
    <dbReference type="NCBI Taxonomy" id="1076179"/>
    <lineage>
        <taxon>unclassified sequences</taxon>
        <taxon>metagenomes</taxon>
        <taxon>ecological metagenomes</taxon>
    </lineage>
</organism>
<name>A0A645BF26_9ZZZZ</name>
<dbReference type="InterPro" id="IPR036782">
    <property type="entry name" value="NE0471-like_N"/>
</dbReference>
<evidence type="ECO:0000313" key="1">
    <source>
        <dbReference type="EMBL" id="MPM64049.1"/>
    </source>
</evidence>
<protein>
    <recommendedName>
        <fullName evidence="2">DUF2442 domain-containing protein</fullName>
    </recommendedName>
</protein>
<gene>
    <name evidence="1" type="ORF">SDC9_110935</name>
</gene>
<reference evidence="1" key="1">
    <citation type="submission" date="2019-08" db="EMBL/GenBank/DDBJ databases">
        <authorList>
            <person name="Kucharzyk K."/>
            <person name="Murdoch R.W."/>
            <person name="Higgins S."/>
            <person name="Loffler F."/>
        </authorList>
    </citation>
    <scope>NUCLEOTIDE SEQUENCE</scope>
</reference>